<dbReference type="PROSITE" id="PS50109">
    <property type="entry name" value="HIS_KIN"/>
    <property type="match status" value="1"/>
</dbReference>
<dbReference type="SMART" id="SM00448">
    <property type="entry name" value="REC"/>
    <property type="match status" value="1"/>
</dbReference>
<name>A0ABS7C4E3_9BACL</name>
<organism evidence="11 12">
    <name type="scientific">Paenibacillus sepulcri</name>
    <dbReference type="NCBI Taxonomy" id="359917"/>
    <lineage>
        <taxon>Bacteria</taxon>
        <taxon>Bacillati</taxon>
        <taxon>Bacillota</taxon>
        <taxon>Bacilli</taxon>
        <taxon>Bacillales</taxon>
        <taxon>Paenibacillaceae</taxon>
        <taxon>Paenibacillus</taxon>
    </lineage>
</organism>
<dbReference type="InterPro" id="IPR011006">
    <property type="entry name" value="CheY-like_superfamily"/>
</dbReference>
<keyword evidence="5" id="KW-0418">Kinase</keyword>
<dbReference type="Proteomes" id="UP001519887">
    <property type="component" value="Unassembled WGS sequence"/>
</dbReference>
<dbReference type="InterPro" id="IPR050640">
    <property type="entry name" value="Bact_2-comp_sensor_kinase"/>
</dbReference>
<comment type="catalytic activity">
    <reaction evidence="1">
        <text>ATP + protein L-histidine = ADP + protein N-phospho-L-histidine.</text>
        <dbReference type="EC" id="2.7.13.3"/>
    </reaction>
</comment>
<dbReference type="Pfam" id="PF06580">
    <property type="entry name" value="His_kinase"/>
    <property type="match status" value="1"/>
</dbReference>
<accession>A0ABS7C4E3</accession>
<evidence type="ECO:0000256" key="5">
    <source>
        <dbReference type="ARBA" id="ARBA00022777"/>
    </source>
</evidence>
<gene>
    <name evidence="11" type="ORF">K0U00_17255</name>
</gene>
<dbReference type="InterPro" id="IPR001789">
    <property type="entry name" value="Sig_transdc_resp-reg_receiver"/>
</dbReference>
<evidence type="ECO:0000256" key="2">
    <source>
        <dbReference type="ARBA" id="ARBA00012438"/>
    </source>
</evidence>
<dbReference type="Pfam" id="PF00072">
    <property type="entry name" value="Response_reg"/>
    <property type="match status" value="1"/>
</dbReference>
<dbReference type="PANTHER" id="PTHR34220:SF7">
    <property type="entry name" value="SENSOR HISTIDINE KINASE YPDA"/>
    <property type="match status" value="1"/>
</dbReference>
<keyword evidence="6" id="KW-0067">ATP-binding</keyword>
<dbReference type="Gene3D" id="3.30.565.10">
    <property type="entry name" value="Histidine kinase-like ATPase, C-terminal domain"/>
    <property type="match status" value="1"/>
</dbReference>
<dbReference type="InterPro" id="IPR036890">
    <property type="entry name" value="HATPase_C_sf"/>
</dbReference>
<dbReference type="PANTHER" id="PTHR34220">
    <property type="entry name" value="SENSOR HISTIDINE KINASE YPDA"/>
    <property type="match status" value="1"/>
</dbReference>
<evidence type="ECO:0000256" key="8">
    <source>
        <dbReference type="PROSITE-ProRule" id="PRU00169"/>
    </source>
</evidence>
<dbReference type="SUPFAM" id="SSF55874">
    <property type="entry name" value="ATPase domain of HSP90 chaperone/DNA topoisomerase II/histidine kinase"/>
    <property type="match status" value="1"/>
</dbReference>
<evidence type="ECO:0000256" key="7">
    <source>
        <dbReference type="ARBA" id="ARBA00023012"/>
    </source>
</evidence>
<dbReference type="PRINTS" id="PR00344">
    <property type="entry name" value="BCTRLSENSOR"/>
</dbReference>
<keyword evidence="4" id="KW-0547">Nucleotide-binding</keyword>
<proteinExistence type="predicted"/>
<dbReference type="Pfam" id="PF02518">
    <property type="entry name" value="HATPase_c"/>
    <property type="match status" value="1"/>
</dbReference>
<evidence type="ECO:0000259" key="10">
    <source>
        <dbReference type="PROSITE" id="PS50110"/>
    </source>
</evidence>
<dbReference type="EMBL" id="JAHZIK010000432">
    <property type="protein sequence ID" value="MBW7455777.1"/>
    <property type="molecule type" value="Genomic_DNA"/>
</dbReference>
<evidence type="ECO:0000256" key="4">
    <source>
        <dbReference type="ARBA" id="ARBA00022741"/>
    </source>
</evidence>
<sequence>LAKSAVAAASEQQPQLPADRPRILVVDDDPVNLKVIETILSLEKYDMMTVTSGRQALVALDFREWDLIISDVMMPQMSGYELSRTIRNRFTITELPILLLTARSQPGDIEIGFQSGANDYVTKPVDALELRSRVRALTDVKQSVRERLRMEASWLQAQIQPHFLFNTLNAIAALSEIDMDRMRNLLEAFSNFLRDKYKLKNIDELSPIEDELNIVRSYLFIEQERFDDRLHVIWEIDECEELTIPQLTIQPLVENSIKHGVMNRAQGGTIMIRVTNNETYAEISVEDDGVGMDEELLKRLPESKKDTGSGVGLLNTDLRLKRHFGIGLQISSGPGRGTRVSFIVNKNNAG</sequence>
<evidence type="ECO:0000256" key="3">
    <source>
        <dbReference type="ARBA" id="ARBA00022679"/>
    </source>
</evidence>
<evidence type="ECO:0000313" key="12">
    <source>
        <dbReference type="Proteomes" id="UP001519887"/>
    </source>
</evidence>
<evidence type="ECO:0000259" key="9">
    <source>
        <dbReference type="PROSITE" id="PS50109"/>
    </source>
</evidence>
<dbReference type="InterPro" id="IPR003594">
    <property type="entry name" value="HATPase_dom"/>
</dbReference>
<dbReference type="PROSITE" id="PS50110">
    <property type="entry name" value="RESPONSE_REGULATORY"/>
    <property type="match status" value="1"/>
</dbReference>
<dbReference type="CDD" id="cd17574">
    <property type="entry name" value="REC_OmpR"/>
    <property type="match status" value="1"/>
</dbReference>
<reference evidence="11 12" key="1">
    <citation type="submission" date="2021-07" db="EMBL/GenBank/DDBJ databases">
        <title>Paenibacillus radiodurans sp. nov., isolated from the southeastern edge of Tengger Desert.</title>
        <authorList>
            <person name="Zhang G."/>
        </authorList>
    </citation>
    <scope>NUCLEOTIDE SEQUENCE [LARGE SCALE GENOMIC DNA]</scope>
    <source>
        <strain evidence="11 12">CCM 7311</strain>
    </source>
</reference>
<feature type="domain" description="Response regulatory" evidence="10">
    <location>
        <begin position="22"/>
        <end position="138"/>
    </location>
</feature>
<dbReference type="SUPFAM" id="SSF52172">
    <property type="entry name" value="CheY-like"/>
    <property type="match status" value="1"/>
</dbReference>
<evidence type="ECO:0000313" key="11">
    <source>
        <dbReference type="EMBL" id="MBW7455777.1"/>
    </source>
</evidence>
<dbReference type="EC" id="2.7.13.3" evidence="2"/>
<feature type="domain" description="Histidine kinase" evidence="9">
    <location>
        <begin position="249"/>
        <end position="348"/>
    </location>
</feature>
<comment type="caution">
    <text evidence="11">The sequence shown here is derived from an EMBL/GenBank/DDBJ whole genome shotgun (WGS) entry which is preliminary data.</text>
</comment>
<dbReference type="InterPro" id="IPR004358">
    <property type="entry name" value="Sig_transdc_His_kin-like_C"/>
</dbReference>
<dbReference type="InterPro" id="IPR005467">
    <property type="entry name" value="His_kinase_dom"/>
</dbReference>
<keyword evidence="7" id="KW-0902">Two-component regulatory system</keyword>
<keyword evidence="12" id="KW-1185">Reference proteome</keyword>
<evidence type="ECO:0000256" key="1">
    <source>
        <dbReference type="ARBA" id="ARBA00000085"/>
    </source>
</evidence>
<dbReference type="SMART" id="SM00387">
    <property type="entry name" value="HATPase_c"/>
    <property type="match status" value="1"/>
</dbReference>
<protein>
    <recommendedName>
        <fullName evidence="2">histidine kinase</fullName>
        <ecNumber evidence="2">2.7.13.3</ecNumber>
    </recommendedName>
</protein>
<feature type="modified residue" description="4-aspartylphosphate" evidence="8">
    <location>
        <position position="71"/>
    </location>
</feature>
<evidence type="ECO:0000256" key="6">
    <source>
        <dbReference type="ARBA" id="ARBA00022840"/>
    </source>
</evidence>
<dbReference type="Gene3D" id="3.40.50.2300">
    <property type="match status" value="1"/>
</dbReference>
<dbReference type="InterPro" id="IPR010559">
    <property type="entry name" value="Sig_transdc_His_kin_internal"/>
</dbReference>
<feature type="non-terminal residue" evidence="11">
    <location>
        <position position="1"/>
    </location>
</feature>
<keyword evidence="8" id="KW-0597">Phosphoprotein</keyword>
<keyword evidence="3" id="KW-0808">Transferase</keyword>